<evidence type="ECO:0000256" key="2">
    <source>
        <dbReference type="ARBA" id="ARBA00023052"/>
    </source>
</evidence>
<organism evidence="8 9">
    <name type="scientific">Actinophytocola gossypii</name>
    <dbReference type="NCBI Taxonomy" id="2812003"/>
    <lineage>
        <taxon>Bacteria</taxon>
        <taxon>Bacillati</taxon>
        <taxon>Actinomycetota</taxon>
        <taxon>Actinomycetes</taxon>
        <taxon>Pseudonocardiales</taxon>
        <taxon>Pseudonocardiaceae</taxon>
    </lineage>
</organism>
<dbReference type="PANTHER" id="PTHR18968:SF133">
    <property type="entry name" value="BENZOYLFORMATE DECARBOXYLASE"/>
    <property type="match status" value="1"/>
</dbReference>
<feature type="domain" description="Thiamine pyrophosphate enzyme N-terminal TPP-binding" evidence="7">
    <location>
        <begin position="28"/>
        <end position="128"/>
    </location>
</feature>
<dbReference type="EC" id="4.1.1.7" evidence="8"/>
<evidence type="ECO:0000256" key="1">
    <source>
        <dbReference type="ARBA" id="ARBA00007812"/>
    </source>
</evidence>
<dbReference type="Pfam" id="PF02775">
    <property type="entry name" value="TPP_enzyme_C"/>
    <property type="match status" value="1"/>
</dbReference>
<dbReference type="InterPro" id="IPR000399">
    <property type="entry name" value="TPP-bd_CS"/>
</dbReference>
<dbReference type="Proteomes" id="UP001156441">
    <property type="component" value="Unassembled WGS sequence"/>
</dbReference>
<keyword evidence="9" id="KW-1185">Reference proteome</keyword>
<dbReference type="EMBL" id="JAFFZE010000006">
    <property type="protein sequence ID" value="MCT2582687.1"/>
    <property type="molecule type" value="Genomic_DNA"/>
</dbReference>
<accession>A0ABT2J493</accession>
<evidence type="ECO:0000313" key="9">
    <source>
        <dbReference type="Proteomes" id="UP001156441"/>
    </source>
</evidence>
<comment type="caution">
    <text evidence="8">The sequence shown here is derived from an EMBL/GenBank/DDBJ whole genome shotgun (WGS) entry which is preliminary data.</text>
</comment>
<keyword evidence="8" id="KW-0456">Lyase</keyword>
<evidence type="ECO:0000259" key="7">
    <source>
        <dbReference type="Pfam" id="PF02776"/>
    </source>
</evidence>
<evidence type="ECO:0000259" key="5">
    <source>
        <dbReference type="Pfam" id="PF00205"/>
    </source>
</evidence>
<dbReference type="Pfam" id="PF00205">
    <property type="entry name" value="TPP_enzyme_M"/>
    <property type="match status" value="1"/>
</dbReference>
<dbReference type="NCBIfam" id="NF005485">
    <property type="entry name" value="PRK07092.1"/>
    <property type="match status" value="1"/>
</dbReference>
<dbReference type="PANTHER" id="PTHR18968">
    <property type="entry name" value="THIAMINE PYROPHOSPHATE ENZYMES"/>
    <property type="match status" value="1"/>
</dbReference>
<feature type="domain" description="Thiamine pyrophosphate enzyme central" evidence="5">
    <location>
        <begin position="213"/>
        <end position="297"/>
    </location>
</feature>
<keyword evidence="2 3" id="KW-0786">Thiamine pyrophosphate</keyword>
<protein>
    <submittedName>
        <fullName evidence="8">Benzoylformate decarboxylase</fullName>
        <ecNumber evidence="8">4.1.1.7</ecNumber>
    </submittedName>
</protein>
<dbReference type="InterPro" id="IPR045229">
    <property type="entry name" value="TPP_enz"/>
</dbReference>
<dbReference type="InterPro" id="IPR029061">
    <property type="entry name" value="THDP-binding"/>
</dbReference>
<evidence type="ECO:0000256" key="4">
    <source>
        <dbReference type="SAM" id="MobiDB-lite"/>
    </source>
</evidence>
<dbReference type="InterPro" id="IPR012000">
    <property type="entry name" value="Thiamin_PyroP_enz_cen_dom"/>
</dbReference>
<dbReference type="Gene3D" id="3.40.50.1220">
    <property type="entry name" value="TPP-binding domain"/>
    <property type="match status" value="1"/>
</dbReference>
<dbReference type="CDD" id="cd07035">
    <property type="entry name" value="TPP_PYR_POX_like"/>
    <property type="match status" value="1"/>
</dbReference>
<dbReference type="GO" id="GO:0050695">
    <property type="term" value="F:benzoylformate decarboxylase activity"/>
    <property type="evidence" value="ECO:0007669"/>
    <property type="project" value="UniProtKB-EC"/>
</dbReference>
<proteinExistence type="inferred from homology"/>
<dbReference type="Pfam" id="PF02776">
    <property type="entry name" value="TPP_enzyme_N"/>
    <property type="match status" value="1"/>
</dbReference>
<dbReference type="InterPro" id="IPR011766">
    <property type="entry name" value="TPP_enzyme_TPP-bd"/>
</dbReference>
<evidence type="ECO:0000313" key="8">
    <source>
        <dbReference type="EMBL" id="MCT2582687.1"/>
    </source>
</evidence>
<feature type="region of interest" description="Disordered" evidence="4">
    <location>
        <begin position="1"/>
        <end position="25"/>
    </location>
</feature>
<sequence length="550" mass="58353">MSTVRESDEHVRREDGVSATERSEPFDTVRDVTRDLLRSLGLTTIFGNPGTTEIGFLTDFPNDFRYVLGLQESVAVAMADGYAHAAGRAVLVNLHSAGGVGHGLGHVFTAYRNNTPMIVLAGQQVRSLMPSEPFLGATDATTFPRPYVKWAVEPARPQDVPAAIAHAHRVATQPPYGPVFVSVPADDWDAPCDPLPERPAIPGFGPDPDALAGLVAALDAASAPALVAGPGVDAEGAIDDLVALAERTRAAVWASPMNWRSSFPEDHPLFAGFLPPEERGTAETLRAHDLVVVLGAPAFLFHVFRGHTDLPLPPLYLVSDDEQVLARAREGTAVRSGVRAAIRAVTAATSEPARETPAGRVRRPRPPETTPPRVEWVFSMLADELAEDTLLVEEIPSHLLVRREYLPVRARRAGLLSTGGGALGYGLPAAVGAAIGAPDRKVVAVLGDGSSMYSIQGLWTAAREQLPVTFVVLDNGLYAAVDILAGPENAKMPGVELGGIDFVAVAGGMGLRTHRVTCPEELKPALTAALADDRPTLVHVTVDPNPTVLY</sequence>
<dbReference type="SUPFAM" id="SSF52467">
    <property type="entry name" value="DHS-like NAD/FAD-binding domain"/>
    <property type="match status" value="1"/>
</dbReference>
<dbReference type="SUPFAM" id="SSF52518">
    <property type="entry name" value="Thiamin diphosphate-binding fold (THDP-binding)"/>
    <property type="match status" value="2"/>
</dbReference>
<reference evidence="8 9" key="1">
    <citation type="submission" date="2021-02" db="EMBL/GenBank/DDBJ databases">
        <title>Actinophytocola xerophila sp. nov., isolated from soil of cotton cropping field.</title>
        <authorList>
            <person name="Huang R."/>
            <person name="Chen X."/>
            <person name="Ge X."/>
            <person name="Liu W."/>
        </authorList>
    </citation>
    <scope>NUCLEOTIDE SEQUENCE [LARGE SCALE GENOMIC DNA]</scope>
    <source>
        <strain evidence="8 9">S1-96</strain>
    </source>
</reference>
<evidence type="ECO:0000259" key="6">
    <source>
        <dbReference type="Pfam" id="PF02775"/>
    </source>
</evidence>
<dbReference type="InterPro" id="IPR029035">
    <property type="entry name" value="DHS-like_NAD/FAD-binding_dom"/>
</dbReference>
<dbReference type="Gene3D" id="3.40.50.970">
    <property type="match status" value="2"/>
</dbReference>
<dbReference type="InterPro" id="IPR012001">
    <property type="entry name" value="Thiamin_PyroP_enz_TPP-bd_dom"/>
</dbReference>
<name>A0ABT2J493_9PSEU</name>
<evidence type="ECO:0000256" key="3">
    <source>
        <dbReference type="RuleBase" id="RU362132"/>
    </source>
</evidence>
<feature type="domain" description="Thiamine pyrophosphate enzyme TPP-binding" evidence="6">
    <location>
        <begin position="404"/>
        <end position="540"/>
    </location>
</feature>
<dbReference type="PROSITE" id="PS00187">
    <property type="entry name" value="TPP_ENZYMES"/>
    <property type="match status" value="1"/>
</dbReference>
<gene>
    <name evidence="8" type="ORF">JT362_06070</name>
</gene>
<comment type="similarity">
    <text evidence="1 3">Belongs to the TPP enzyme family.</text>
</comment>
<dbReference type="CDD" id="cd02002">
    <property type="entry name" value="TPP_BFDC"/>
    <property type="match status" value="1"/>
</dbReference>
<feature type="region of interest" description="Disordered" evidence="4">
    <location>
        <begin position="347"/>
        <end position="369"/>
    </location>
</feature>